<protein>
    <submittedName>
        <fullName evidence="1">Uncharacterized protein</fullName>
    </submittedName>
</protein>
<keyword evidence="2" id="KW-1185">Reference proteome</keyword>
<dbReference type="EMBL" id="CM041533">
    <property type="protein sequence ID" value="KAI3374999.1"/>
    <property type="molecule type" value="Genomic_DNA"/>
</dbReference>
<feature type="non-terminal residue" evidence="1">
    <location>
        <position position="349"/>
    </location>
</feature>
<organism evidence="1 2">
    <name type="scientific">Scortum barcoo</name>
    <name type="common">barcoo grunter</name>
    <dbReference type="NCBI Taxonomy" id="214431"/>
    <lineage>
        <taxon>Eukaryota</taxon>
        <taxon>Metazoa</taxon>
        <taxon>Chordata</taxon>
        <taxon>Craniata</taxon>
        <taxon>Vertebrata</taxon>
        <taxon>Euteleostomi</taxon>
        <taxon>Actinopterygii</taxon>
        <taxon>Neopterygii</taxon>
        <taxon>Teleostei</taxon>
        <taxon>Neoteleostei</taxon>
        <taxon>Acanthomorphata</taxon>
        <taxon>Eupercaria</taxon>
        <taxon>Centrarchiformes</taxon>
        <taxon>Terapontoidei</taxon>
        <taxon>Terapontidae</taxon>
        <taxon>Scortum</taxon>
    </lineage>
</organism>
<evidence type="ECO:0000313" key="2">
    <source>
        <dbReference type="Proteomes" id="UP000831701"/>
    </source>
</evidence>
<reference evidence="1" key="1">
    <citation type="submission" date="2022-04" db="EMBL/GenBank/DDBJ databases">
        <title>Jade perch genome.</title>
        <authorList>
            <person name="Chao B."/>
        </authorList>
    </citation>
    <scope>NUCLEOTIDE SEQUENCE</scope>
    <source>
        <strain evidence="1">CB-2022</strain>
    </source>
</reference>
<name>A0ACB8X4U0_9TELE</name>
<proteinExistence type="predicted"/>
<gene>
    <name evidence="1" type="ORF">L3Q82_021521</name>
</gene>
<evidence type="ECO:0000313" key="1">
    <source>
        <dbReference type="EMBL" id="KAI3374999.1"/>
    </source>
</evidence>
<accession>A0ACB8X4U0</accession>
<dbReference type="Proteomes" id="UP000831701">
    <property type="component" value="Chromosome 3"/>
</dbReference>
<comment type="caution">
    <text evidence="1">The sequence shown here is derived from an EMBL/GenBank/DDBJ whole genome shotgun (WGS) entry which is preliminary data.</text>
</comment>
<sequence>MAWPCISRVCCLARFWNQFDKSDLSVPLTIQSYSDIGEQEVRSVAKQVSNEHQHPPGPEPPGAADGPGTRGSFRARREPSYKPREDYQPPGVPFPSVTQYKQDFKPWPIPRKENFPWISNGGGAADSPGEREERGRGQRWGGQQGTEERKTSSYRRVVSLLTQFSSSRQEYRPWTGVKPAKSARRNPPAQYSSPGTEATHVPRETSYQAAYSGEGHRSAGLHQGEHIIPPASTNVQPAVPLPVPAALPAGTPSPSGLQQSILPERTELGGPTKGEVSNVVRPKEPSRAKQRFSNGFTGGATGLNCSTLLLKVIFTHLPSGLLLLERLRKVIQHSVPKQLKVTQLFKTGH</sequence>